<name>A0ABM9QXD6_9VIBR</name>
<protein>
    <submittedName>
        <fullName evidence="1">Uncharacterized protein</fullName>
    </submittedName>
</protein>
<gene>
    <name evidence="1" type="ORF">VCR4J5_670147</name>
</gene>
<sequence length="62" mass="6958">MSNIYSSLTKIGTDRETIRPVYKLNCQKDSSTLLRLEAEGLVEKDIVLEGCDSKVRAWTPAN</sequence>
<organism evidence="1 2">
    <name type="scientific">Vibrio crassostreae</name>
    <dbReference type="NCBI Taxonomy" id="246167"/>
    <lineage>
        <taxon>Bacteria</taxon>
        <taxon>Pseudomonadati</taxon>
        <taxon>Pseudomonadota</taxon>
        <taxon>Gammaproteobacteria</taxon>
        <taxon>Vibrionales</taxon>
        <taxon>Vibrionaceae</taxon>
        <taxon>Vibrio</taxon>
    </lineage>
</organism>
<evidence type="ECO:0000313" key="2">
    <source>
        <dbReference type="Proteomes" id="UP000049077"/>
    </source>
</evidence>
<evidence type="ECO:0000313" key="1">
    <source>
        <dbReference type="EMBL" id="CDT53071.1"/>
    </source>
</evidence>
<dbReference type="EMBL" id="CCJX01000154">
    <property type="protein sequence ID" value="CDT53071.1"/>
    <property type="molecule type" value="Genomic_DNA"/>
</dbReference>
<proteinExistence type="predicted"/>
<comment type="caution">
    <text evidence="1">The sequence shown here is derived from an EMBL/GenBank/DDBJ whole genome shotgun (WGS) entry which is preliminary data.</text>
</comment>
<reference evidence="1 2" key="1">
    <citation type="submission" date="2014-06" db="EMBL/GenBank/DDBJ databases">
        <authorList>
            <person name="Le Roux F."/>
        </authorList>
    </citation>
    <scope>NUCLEOTIDE SEQUENCE [LARGE SCALE GENOMIC DNA]</scope>
    <source>
        <strain evidence="1 2">J5-4</strain>
    </source>
</reference>
<dbReference type="Proteomes" id="UP000049077">
    <property type="component" value="Unassembled WGS sequence"/>
</dbReference>
<accession>A0ABM9QXD6</accession>
<keyword evidence="2" id="KW-1185">Reference proteome</keyword>